<organism evidence="6 7">
    <name type="scientific">Brenthis ino</name>
    <name type="common">lesser marbled fritillary</name>
    <dbReference type="NCBI Taxonomy" id="405034"/>
    <lineage>
        <taxon>Eukaryota</taxon>
        <taxon>Metazoa</taxon>
        <taxon>Ecdysozoa</taxon>
        <taxon>Arthropoda</taxon>
        <taxon>Hexapoda</taxon>
        <taxon>Insecta</taxon>
        <taxon>Pterygota</taxon>
        <taxon>Neoptera</taxon>
        <taxon>Endopterygota</taxon>
        <taxon>Lepidoptera</taxon>
        <taxon>Glossata</taxon>
        <taxon>Ditrysia</taxon>
        <taxon>Papilionoidea</taxon>
        <taxon>Nymphalidae</taxon>
        <taxon>Heliconiinae</taxon>
        <taxon>Argynnini</taxon>
        <taxon>Brenthis</taxon>
    </lineage>
</organism>
<comment type="similarity">
    <text evidence="1">Belongs to the type-B carboxylesterase/lipase family.</text>
</comment>
<dbReference type="OrthoDB" id="408631at2759"/>
<evidence type="ECO:0000313" key="7">
    <source>
        <dbReference type="Proteomes" id="UP000838878"/>
    </source>
</evidence>
<keyword evidence="2" id="KW-0732">Signal</keyword>
<keyword evidence="3" id="KW-0325">Glycoprotein</keyword>
<protein>
    <recommendedName>
        <fullName evidence="5">Carboxylesterase type B domain-containing protein</fullName>
    </recommendedName>
</protein>
<feature type="domain" description="Carboxylesterase type B" evidence="5">
    <location>
        <begin position="11"/>
        <end position="544"/>
    </location>
</feature>
<dbReference type="InterPro" id="IPR002018">
    <property type="entry name" value="CarbesteraseB"/>
</dbReference>
<feature type="compositionally biased region" description="Polar residues" evidence="4">
    <location>
        <begin position="722"/>
        <end position="733"/>
    </location>
</feature>
<evidence type="ECO:0000256" key="4">
    <source>
        <dbReference type="SAM" id="MobiDB-lite"/>
    </source>
</evidence>
<dbReference type="EMBL" id="OV170222">
    <property type="protein sequence ID" value="CAH0720378.1"/>
    <property type="molecule type" value="Genomic_DNA"/>
</dbReference>
<proteinExistence type="inferred from homology"/>
<dbReference type="InterPro" id="IPR051093">
    <property type="entry name" value="Neuroligin/BSAL"/>
</dbReference>
<keyword evidence="7" id="KW-1185">Reference proteome</keyword>
<reference evidence="6" key="1">
    <citation type="submission" date="2021-12" db="EMBL/GenBank/DDBJ databases">
        <authorList>
            <person name="Martin H S."/>
        </authorList>
    </citation>
    <scope>NUCLEOTIDE SEQUENCE</scope>
</reference>
<evidence type="ECO:0000256" key="1">
    <source>
        <dbReference type="ARBA" id="ARBA00005964"/>
    </source>
</evidence>
<sequence length="782" mass="88988">MVLTAKEPKQINLANQGTIAGMYITRFRTKKIEAYVGIPYAQPPLEFRRFAAPEYTDLPQWEGVRNATIYAPDCVQSDPKKEDVQRPLNKHDELFGKLLESQMEEPRKKEYSEDCLYLNVYVPDDAKVEGYPVMVWFHGGDFVRGSANSVNPFQLVLKQKVIFVTVAYRLNIFGFFSTLDNEAPGNFGLLDQVAALYWVKNNIESFGGDPENVCIFGHDAGAVSVGLHLISPYSAGLFQKAIAMSGNVLSSETVNIARKEIITVDKVATAFSCFRKPTSKLLDCLRRVNYQALLDIGEPLASWKPIIDNGFSNISQPFLTDQPSKMFDDEIFSPVPILTGYTNMEDALLLDKDGDSGISQREFDIMREEVILSDITVDNSSCFTNQHHIQDAVAFFYKPIPPTTNETILRHQLLDFYTDKVYGATTYQLAKYVSKHAPVYLYRFDLKPFSDIANEGIPDWVSVPHNFDLIFTFGLPYLALPEDLTKWDYRDKSISDIVMKMWTNFAWYSNPTNSGVIIQWDTFETEKPGFFIIDRQNFTMSTPYNINYKALEFWTDFYPKVVEIASIKQSLDPRFFLTLFLHRIGFSINQLPLCRVTSLLCLRNKTTMAFKQAFLLVASVWLVSGQRPSFAGSKPIGFPEIIKPADELGNRFGDDTPLVLPIEARGDRDLVERISKLPVDQQPFWYINWKALEDLRKNPVTYQQRPNSFTDEGVLAASQNVAPSSDLSSRFDTNNQNSNDQNSNNQNASNQNPSNQNISNQNTSNAQVNRQSYRSSKRYIRF</sequence>
<accession>A0A8J9UHK3</accession>
<dbReference type="SUPFAM" id="SSF53474">
    <property type="entry name" value="alpha/beta-Hydrolases"/>
    <property type="match status" value="1"/>
</dbReference>
<feature type="non-terminal residue" evidence="6">
    <location>
        <position position="782"/>
    </location>
</feature>
<dbReference type="Pfam" id="PF00135">
    <property type="entry name" value="COesterase"/>
    <property type="match status" value="1"/>
</dbReference>
<feature type="compositionally biased region" description="Low complexity" evidence="4">
    <location>
        <begin position="734"/>
        <end position="765"/>
    </location>
</feature>
<evidence type="ECO:0000259" key="5">
    <source>
        <dbReference type="Pfam" id="PF00135"/>
    </source>
</evidence>
<feature type="region of interest" description="Disordered" evidence="4">
    <location>
        <begin position="722"/>
        <end position="782"/>
    </location>
</feature>
<dbReference type="AlphaFoldDB" id="A0A8J9UHK3"/>
<evidence type="ECO:0000256" key="2">
    <source>
        <dbReference type="ARBA" id="ARBA00022729"/>
    </source>
</evidence>
<dbReference type="PROSITE" id="PS00941">
    <property type="entry name" value="CARBOXYLESTERASE_B_2"/>
    <property type="match status" value="1"/>
</dbReference>
<dbReference type="PANTHER" id="PTHR43903">
    <property type="entry name" value="NEUROLIGIN"/>
    <property type="match status" value="1"/>
</dbReference>
<gene>
    <name evidence="6" type="ORF">BINO364_LOCUS6617</name>
</gene>
<dbReference type="Proteomes" id="UP000838878">
    <property type="component" value="Chromosome 2"/>
</dbReference>
<name>A0A8J9UHK3_9NEOP</name>
<dbReference type="InterPro" id="IPR019819">
    <property type="entry name" value="Carboxylesterase_B_CS"/>
</dbReference>
<dbReference type="InterPro" id="IPR029058">
    <property type="entry name" value="AB_hydrolase_fold"/>
</dbReference>
<dbReference type="Gene3D" id="3.40.50.1820">
    <property type="entry name" value="alpha/beta hydrolase"/>
    <property type="match status" value="1"/>
</dbReference>
<evidence type="ECO:0000256" key="3">
    <source>
        <dbReference type="ARBA" id="ARBA00023180"/>
    </source>
</evidence>
<evidence type="ECO:0000313" key="6">
    <source>
        <dbReference type="EMBL" id="CAH0720378.1"/>
    </source>
</evidence>